<protein>
    <submittedName>
        <fullName evidence="8">Homeodomain-like protein</fullName>
    </submittedName>
</protein>
<dbReference type="STRING" id="329046.A0A1Y2CLG5"/>
<evidence type="ECO:0000259" key="7">
    <source>
        <dbReference type="PROSITE" id="PS50071"/>
    </source>
</evidence>
<dbReference type="Pfam" id="PF00046">
    <property type="entry name" value="Homeodomain"/>
    <property type="match status" value="1"/>
</dbReference>
<dbReference type="CDD" id="cd00086">
    <property type="entry name" value="homeodomain"/>
    <property type="match status" value="1"/>
</dbReference>
<dbReference type="InterPro" id="IPR009057">
    <property type="entry name" value="Homeodomain-like_sf"/>
</dbReference>
<dbReference type="Gene3D" id="1.10.10.60">
    <property type="entry name" value="Homeodomain-like"/>
    <property type="match status" value="1"/>
</dbReference>
<evidence type="ECO:0000256" key="6">
    <source>
        <dbReference type="RuleBase" id="RU000682"/>
    </source>
</evidence>
<keyword evidence="4 5" id="KW-0539">Nucleus</keyword>
<feature type="domain" description="Homeobox" evidence="7">
    <location>
        <begin position="1"/>
        <end position="59"/>
    </location>
</feature>
<evidence type="ECO:0000256" key="2">
    <source>
        <dbReference type="ARBA" id="ARBA00023125"/>
    </source>
</evidence>
<dbReference type="InterPro" id="IPR051000">
    <property type="entry name" value="Homeobox_DNA-bind_prot"/>
</dbReference>
<dbReference type="GO" id="GO:0006357">
    <property type="term" value="P:regulation of transcription by RNA polymerase II"/>
    <property type="evidence" value="ECO:0007669"/>
    <property type="project" value="TreeGrafter"/>
</dbReference>
<evidence type="ECO:0000256" key="5">
    <source>
        <dbReference type="PROSITE-ProRule" id="PRU00108"/>
    </source>
</evidence>
<comment type="subcellular location">
    <subcellularLocation>
        <location evidence="1 5 6">Nucleus</location>
    </subcellularLocation>
</comment>
<keyword evidence="3 5" id="KW-0371">Homeobox</keyword>
<dbReference type="SMART" id="SM00389">
    <property type="entry name" value="HOX"/>
    <property type="match status" value="1"/>
</dbReference>
<organism evidence="8 9">
    <name type="scientific">Rhizoclosmatium globosum</name>
    <dbReference type="NCBI Taxonomy" id="329046"/>
    <lineage>
        <taxon>Eukaryota</taxon>
        <taxon>Fungi</taxon>
        <taxon>Fungi incertae sedis</taxon>
        <taxon>Chytridiomycota</taxon>
        <taxon>Chytridiomycota incertae sedis</taxon>
        <taxon>Chytridiomycetes</taxon>
        <taxon>Chytridiales</taxon>
        <taxon>Chytriomycetaceae</taxon>
        <taxon>Rhizoclosmatium</taxon>
    </lineage>
</organism>
<dbReference type="EMBL" id="MCGO01000013">
    <property type="protein sequence ID" value="ORY47833.1"/>
    <property type="molecule type" value="Genomic_DNA"/>
</dbReference>
<reference evidence="8 9" key="1">
    <citation type="submission" date="2016-07" db="EMBL/GenBank/DDBJ databases">
        <title>Pervasive Adenine N6-methylation of Active Genes in Fungi.</title>
        <authorList>
            <consortium name="DOE Joint Genome Institute"/>
            <person name="Mondo S.J."/>
            <person name="Dannebaum R.O."/>
            <person name="Kuo R.C."/>
            <person name="Labutti K."/>
            <person name="Haridas S."/>
            <person name="Kuo A."/>
            <person name="Salamov A."/>
            <person name="Ahrendt S.R."/>
            <person name="Lipzen A."/>
            <person name="Sullivan W."/>
            <person name="Andreopoulos W.B."/>
            <person name="Clum A."/>
            <person name="Lindquist E."/>
            <person name="Daum C."/>
            <person name="Ramamoorthy G.K."/>
            <person name="Gryganskyi A."/>
            <person name="Culley D."/>
            <person name="Magnuson J.K."/>
            <person name="James T.Y."/>
            <person name="O'Malley M.A."/>
            <person name="Stajich J.E."/>
            <person name="Spatafora J.W."/>
            <person name="Visel A."/>
            <person name="Grigoriev I.V."/>
        </authorList>
    </citation>
    <scope>NUCLEOTIDE SEQUENCE [LARGE SCALE GENOMIC DNA]</scope>
    <source>
        <strain evidence="8 9">JEL800</strain>
    </source>
</reference>
<feature type="non-terminal residue" evidence="8">
    <location>
        <position position="1"/>
    </location>
</feature>
<evidence type="ECO:0000256" key="1">
    <source>
        <dbReference type="ARBA" id="ARBA00004123"/>
    </source>
</evidence>
<dbReference type="GO" id="GO:0005634">
    <property type="term" value="C:nucleus"/>
    <property type="evidence" value="ECO:0007669"/>
    <property type="project" value="UniProtKB-SubCell"/>
</dbReference>
<name>A0A1Y2CLG5_9FUNG</name>
<dbReference type="OrthoDB" id="6159439at2759"/>
<gene>
    <name evidence="8" type="ORF">BCR33DRAFT_653353</name>
</gene>
<dbReference type="AlphaFoldDB" id="A0A1Y2CLG5"/>
<dbReference type="PANTHER" id="PTHR24324">
    <property type="entry name" value="HOMEOBOX PROTEIN HHEX"/>
    <property type="match status" value="1"/>
</dbReference>
<keyword evidence="2 5" id="KW-0238">DNA-binding</keyword>
<dbReference type="InterPro" id="IPR001356">
    <property type="entry name" value="HD"/>
</dbReference>
<keyword evidence="9" id="KW-1185">Reference proteome</keyword>
<dbReference type="PANTHER" id="PTHR24324:SF5">
    <property type="entry name" value="HEMATOPOIETICALLY-EXPRESSED HOMEOBOX PROTEIN HHEX"/>
    <property type="match status" value="1"/>
</dbReference>
<dbReference type="GO" id="GO:0030154">
    <property type="term" value="P:cell differentiation"/>
    <property type="evidence" value="ECO:0007669"/>
    <property type="project" value="TreeGrafter"/>
</dbReference>
<accession>A0A1Y2CLG5</accession>
<dbReference type="Proteomes" id="UP000193642">
    <property type="component" value="Unassembled WGS sequence"/>
</dbReference>
<evidence type="ECO:0000256" key="3">
    <source>
        <dbReference type="ARBA" id="ARBA00023155"/>
    </source>
</evidence>
<evidence type="ECO:0000313" key="8">
    <source>
        <dbReference type="EMBL" id="ORY47833.1"/>
    </source>
</evidence>
<comment type="caution">
    <text evidence="8">The sequence shown here is derived from an EMBL/GenBank/DDBJ whole genome shotgun (WGS) entry which is preliminary data.</text>
</comment>
<dbReference type="SUPFAM" id="SSF46689">
    <property type="entry name" value="Homeodomain-like"/>
    <property type="match status" value="1"/>
</dbReference>
<proteinExistence type="predicted"/>
<evidence type="ECO:0000313" key="9">
    <source>
        <dbReference type="Proteomes" id="UP000193642"/>
    </source>
</evidence>
<dbReference type="PROSITE" id="PS50071">
    <property type="entry name" value="HOMEOBOX_2"/>
    <property type="match status" value="1"/>
</dbReference>
<sequence length="59" mass="6976">SSSKKPRFRATPTELAFLLKIFESNPFPSTKFRAQIAAKLNLTERQVMFWFQNRRSSLR</sequence>
<feature type="non-terminal residue" evidence="8">
    <location>
        <position position="59"/>
    </location>
</feature>
<dbReference type="GO" id="GO:0000978">
    <property type="term" value="F:RNA polymerase II cis-regulatory region sequence-specific DNA binding"/>
    <property type="evidence" value="ECO:0007669"/>
    <property type="project" value="TreeGrafter"/>
</dbReference>
<evidence type="ECO:0000256" key="4">
    <source>
        <dbReference type="ARBA" id="ARBA00023242"/>
    </source>
</evidence>